<dbReference type="Proteomes" id="UP000077875">
    <property type="component" value="Chromosome"/>
</dbReference>
<evidence type="ECO:0008006" key="3">
    <source>
        <dbReference type="Google" id="ProtNLM"/>
    </source>
</evidence>
<proteinExistence type="predicted"/>
<protein>
    <recommendedName>
        <fullName evidence="3">DUF2291 domain-containing protein</fullName>
    </recommendedName>
</protein>
<organism evidence="1 2">
    <name type="scientific">Halotalea alkalilenta</name>
    <dbReference type="NCBI Taxonomy" id="376489"/>
    <lineage>
        <taxon>Bacteria</taxon>
        <taxon>Pseudomonadati</taxon>
        <taxon>Pseudomonadota</taxon>
        <taxon>Gammaproteobacteria</taxon>
        <taxon>Oceanospirillales</taxon>
        <taxon>Halomonadaceae</taxon>
        <taxon>Halotalea</taxon>
    </lineage>
</organism>
<dbReference type="Gene3D" id="1.10.10.1260">
    <property type="entry name" value="Envelope glycoprotein gp160, DUF2291, helical domain"/>
    <property type="match status" value="1"/>
</dbReference>
<name>A0A172YDX5_9GAMM</name>
<sequence length="233" mass="25202">MATYRWRLPFPILPITLVALSLALLELTRGPLVTLRPVDPDSGRVIRDTEANSAGLDQKFAVGSFDPATYVDNQWSTQVLPTLERAKLDAATLFAALAEDPDGARQRYGQPSGTPRYAIEGSARVVEVRTDTPMGVVVLELDGVDTPAQLFAGPLVVDTSLRDAMEGMGLDSFTNQMQFADVAQALNQRALAQAYADHPASTLEGQRVRFLGVFDLRPSGPQRIVPVSLKVAP</sequence>
<accession>A0A172YDX5</accession>
<dbReference type="Gene3D" id="2.40.50.420">
    <property type="entry name" value="Envelope glycoprotein gp160, DUF2291, alpha/beta domain"/>
    <property type="match status" value="1"/>
</dbReference>
<gene>
    <name evidence="1" type="ORF">A5892_08265</name>
</gene>
<evidence type="ECO:0000313" key="2">
    <source>
        <dbReference type="Proteomes" id="UP000077875"/>
    </source>
</evidence>
<dbReference type="RefSeq" id="WP_064122407.1">
    <property type="nucleotide sequence ID" value="NZ_CP015243.1"/>
</dbReference>
<evidence type="ECO:0000313" key="1">
    <source>
        <dbReference type="EMBL" id="ANF57459.1"/>
    </source>
</evidence>
<dbReference type="STRING" id="376489.A5892_08265"/>
<dbReference type="InterPro" id="IPR036215">
    <property type="entry name" value="TM0957-like_sf"/>
</dbReference>
<dbReference type="Pfam" id="PF10054">
    <property type="entry name" value="DUF2291"/>
    <property type="match status" value="1"/>
</dbReference>
<dbReference type="SUPFAM" id="SSF141318">
    <property type="entry name" value="TM0957-like"/>
    <property type="match status" value="1"/>
</dbReference>
<reference evidence="1 2" key="1">
    <citation type="submission" date="2016-04" db="EMBL/GenBank/DDBJ databases">
        <title>Complete Genome Sequence of Halotalea alkalilenta IHB B 13600.</title>
        <authorList>
            <person name="Swarnkar M.K."/>
            <person name="Sharma A."/>
            <person name="Kaushal K."/>
            <person name="Soni R."/>
            <person name="Rana S."/>
            <person name="Singh A.K."/>
            <person name="Gulati A."/>
        </authorList>
    </citation>
    <scope>NUCLEOTIDE SEQUENCE [LARGE SCALE GENOMIC DNA]</scope>
    <source>
        <strain evidence="1 2">IHB B 13600</strain>
    </source>
</reference>
<dbReference type="EMBL" id="CP015243">
    <property type="protein sequence ID" value="ANF57459.1"/>
    <property type="molecule type" value="Genomic_DNA"/>
</dbReference>
<keyword evidence="2" id="KW-1185">Reference proteome</keyword>
<dbReference type="InterPro" id="IPR014582">
    <property type="entry name" value="UCP033535_lipo"/>
</dbReference>
<dbReference type="KEGG" id="haa:A5892_08265"/>
<dbReference type="AlphaFoldDB" id="A0A172YDX5"/>